<dbReference type="STRING" id="443610.VE25_09620"/>
<protein>
    <submittedName>
        <fullName evidence="1">Uncharacterized protein</fullName>
    </submittedName>
</protein>
<comment type="caution">
    <text evidence="1">The sequence shown here is derived from an EMBL/GenBank/DDBJ whole genome shotgun (WGS) entry which is preliminary data.</text>
</comment>
<reference evidence="1 2" key="1">
    <citation type="submission" date="2015-03" db="EMBL/GenBank/DDBJ databases">
        <authorList>
            <person name="Hassan Y.I."/>
            <person name="Lepp D."/>
            <person name="Li X.-Z."/>
            <person name="Zhou T."/>
        </authorList>
    </citation>
    <scope>NUCLEOTIDE SEQUENCE [LARGE SCALE GENOMIC DNA]</scope>
    <source>
        <strain evidence="1 2">BD-c194</strain>
    </source>
</reference>
<sequence>MTRPSNRELKVLTHLGEENALGPDDFKDVGEKVFSGMLKKGWIVPAEGLDGRYRATIRGLTVHEGEIIFKGRWKR</sequence>
<dbReference type="PATRIC" id="fig|443610.3.peg.91"/>
<dbReference type="OrthoDB" id="7605604at2"/>
<dbReference type="RefSeq" id="WP_046108393.1">
    <property type="nucleotide sequence ID" value="NZ_JZEX01000097.1"/>
</dbReference>
<gene>
    <name evidence="1" type="ORF">VE25_09620</name>
</gene>
<evidence type="ECO:0000313" key="1">
    <source>
        <dbReference type="EMBL" id="KKB12027.1"/>
    </source>
</evidence>
<keyword evidence="2" id="KW-1185">Reference proteome</keyword>
<accession>A0A0F5FV37</accession>
<name>A0A0F5FV37_9HYPH</name>
<proteinExistence type="predicted"/>
<dbReference type="EMBL" id="JZEX01000097">
    <property type="protein sequence ID" value="KKB12027.1"/>
    <property type="molecule type" value="Genomic_DNA"/>
</dbReference>
<dbReference type="Proteomes" id="UP000033632">
    <property type="component" value="Unassembled WGS sequence"/>
</dbReference>
<dbReference type="AlphaFoldDB" id="A0A0F5FV37"/>
<organism evidence="1 2">
    <name type="scientific">Devosia geojensis</name>
    <dbReference type="NCBI Taxonomy" id="443610"/>
    <lineage>
        <taxon>Bacteria</taxon>
        <taxon>Pseudomonadati</taxon>
        <taxon>Pseudomonadota</taxon>
        <taxon>Alphaproteobacteria</taxon>
        <taxon>Hyphomicrobiales</taxon>
        <taxon>Devosiaceae</taxon>
        <taxon>Devosia</taxon>
    </lineage>
</organism>
<evidence type="ECO:0000313" key="2">
    <source>
        <dbReference type="Proteomes" id="UP000033632"/>
    </source>
</evidence>